<keyword evidence="6" id="KW-0677">Repeat</keyword>
<keyword evidence="9" id="KW-1185">Reference proteome</keyword>
<evidence type="ECO:0000256" key="6">
    <source>
        <dbReference type="HAMAP-Rule" id="MF_00387"/>
    </source>
</evidence>
<dbReference type="CDD" id="cd03351">
    <property type="entry name" value="LbH_UDP-GlcNAc_AT"/>
    <property type="match status" value="1"/>
</dbReference>
<comment type="pathway">
    <text evidence="6">Glycolipid biosynthesis; lipid IV(A) biosynthesis; lipid IV(A) from (3R)-3-hydroxytetradecanoyl-[acyl-carrier-protein] and UDP-N-acetyl-alpha-D-glucosamine: step 1/6.</text>
</comment>
<dbReference type="InterPro" id="IPR029098">
    <property type="entry name" value="Acetyltransf_C"/>
</dbReference>
<dbReference type="GO" id="GO:0005737">
    <property type="term" value="C:cytoplasm"/>
    <property type="evidence" value="ECO:0007669"/>
    <property type="project" value="UniProtKB-SubCell"/>
</dbReference>
<keyword evidence="3 6" id="KW-0808">Transferase</keyword>
<gene>
    <name evidence="6 8" type="primary">lpxA</name>
    <name evidence="8" type="ORF">FL622_06135</name>
</gene>
<dbReference type="PIRSF" id="PIRSF000456">
    <property type="entry name" value="UDP-GlcNAc_acltr"/>
    <property type="match status" value="1"/>
</dbReference>
<dbReference type="EC" id="2.3.1.129" evidence="6"/>
<dbReference type="NCBIfam" id="TIGR01852">
    <property type="entry name" value="lipid_A_lpxA"/>
    <property type="match status" value="1"/>
</dbReference>
<comment type="caution">
    <text evidence="8">The sequence shown here is derived from an EMBL/GenBank/DDBJ whole genome shotgun (WGS) entry which is preliminary data.</text>
</comment>
<keyword evidence="6" id="KW-0963">Cytoplasm</keyword>
<reference evidence="8 9" key="1">
    <citation type="submission" date="2019-07" db="EMBL/GenBank/DDBJ databases">
        <title>Insights of Desulfuromonas acetexigens electromicrobiology.</title>
        <authorList>
            <person name="Katuri K."/>
            <person name="Sapireddy V."/>
            <person name="Shaw D.R."/>
            <person name="Saikaly P."/>
        </authorList>
    </citation>
    <scope>NUCLEOTIDE SEQUENCE [LARGE SCALE GENOMIC DNA]</scope>
    <source>
        <strain evidence="8 9">2873</strain>
    </source>
</reference>
<keyword evidence="5 6" id="KW-0012">Acyltransferase</keyword>
<name>A0A550JHR2_9BACT</name>
<evidence type="ECO:0000256" key="4">
    <source>
        <dbReference type="ARBA" id="ARBA00023098"/>
    </source>
</evidence>
<dbReference type="HAMAP" id="MF_00387">
    <property type="entry name" value="LpxA"/>
    <property type="match status" value="1"/>
</dbReference>
<dbReference type="Gene3D" id="2.160.10.10">
    <property type="entry name" value="Hexapeptide repeat proteins"/>
    <property type="match status" value="1"/>
</dbReference>
<dbReference type="SUPFAM" id="SSF51161">
    <property type="entry name" value="Trimeric LpxA-like enzymes"/>
    <property type="match status" value="1"/>
</dbReference>
<dbReference type="InterPro" id="IPR011004">
    <property type="entry name" value="Trimer_LpxA-like_sf"/>
</dbReference>
<feature type="domain" description="UDP N-acetylglucosamine O-acyltransferase C-terminal" evidence="7">
    <location>
        <begin position="174"/>
        <end position="254"/>
    </location>
</feature>
<dbReference type="Gene3D" id="1.20.1180.10">
    <property type="entry name" value="Udp N-acetylglucosamine O-acyltransferase, C-terminal domain"/>
    <property type="match status" value="1"/>
</dbReference>
<evidence type="ECO:0000259" key="7">
    <source>
        <dbReference type="Pfam" id="PF13720"/>
    </source>
</evidence>
<keyword evidence="4 6" id="KW-0443">Lipid metabolism</keyword>
<dbReference type="InterPro" id="IPR010137">
    <property type="entry name" value="Lipid_A_LpxA"/>
</dbReference>
<evidence type="ECO:0000256" key="5">
    <source>
        <dbReference type="ARBA" id="ARBA00023315"/>
    </source>
</evidence>
<comment type="function">
    <text evidence="6">Involved in the biosynthesis of lipid A, a phosphorylated glycolipid that anchors the lipopolysaccharide to the outer membrane of the cell.</text>
</comment>
<dbReference type="PANTHER" id="PTHR43480">
    <property type="entry name" value="ACYL-[ACYL-CARRIER-PROTEIN]--UDP-N-ACETYLGLUCOSAMINE O-ACYLTRANSFERASE"/>
    <property type="match status" value="1"/>
</dbReference>
<comment type="catalytic activity">
    <reaction evidence="6">
        <text>a (3R)-hydroxyacyl-[ACP] + UDP-N-acetyl-alpha-D-glucosamine = a UDP-3-O-[(3R)-3-hydroxyacyl]-N-acetyl-alpha-D-glucosamine + holo-[ACP]</text>
        <dbReference type="Rhea" id="RHEA:67812"/>
        <dbReference type="Rhea" id="RHEA-COMP:9685"/>
        <dbReference type="Rhea" id="RHEA-COMP:9945"/>
        <dbReference type="ChEBI" id="CHEBI:57705"/>
        <dbReference type="ChEBI" id="CHEBI:64479"/>
        <dbReference type="ChEBI" id="CHEBI:78827"/>
        <dbReference type="ChEBI" id="CHEBI:173225"/>
        <dbReference type="EC" id="2.3.1.129"/>
    </reaction>
</comment>
<keyword evidence="2 6" id="KW-0441">Lipid A biosynthesis</keyword>
<evidence type="ECO:0000256" key="3">
    <source>
        <dbReference type="ARBA" id="ARBA00022679"/>
    </source>
</evidence>
<comment type="subcellular location">
    <subcellularLocation>
        <location evidence="6">Cytoplasm</location>
    </subcellularLocation>
</comment>
<evidence type="ECO:0000256" key="2">
    <source>
        <dbReference type="ARBA" id="ARBA00022556"/>
    </source>
</evidence>
<dbReference type="PANTHER" id="PTHR43480:SF1">
    <property type="entry name" value="ACYL-[ACYL-CARRIER-PROTEIN]--UDP-N-ACETYLGLUCOSAMINE O-ACYLTRANSFERASE, MITOCHONDRIAL-RELATED"/>
    <property type="match status" value="1"/>
</dbReference>
<proteinExistence type="inferred from homology"/>
<dbReference type="UniPathway" id="UPA00359">
    <property type="reaction ID" value="UER00477"/>
</dbReference>
<dbReference type="NCBIfam" id="NF003657">
    <property type="entry name" value="PRK05289.1"/>
    <property type="match status" value="1"/>
</dbReference>
<comment type="similarity">
    <text evidence="6">Belongs to the transferase hexapeptide repeat family. LpxA subfamily.</text>
</comment>
<organism evidence="8 9">
    <name type="scientific">Trichloromonas acetexigens</name>
    <dbReference type="NCBI Taxonomy" id="38815"/>
    <lineage>
        <taxon>Bacteria</taxon>
        <taxon>Pseudomonadati</taxon>
        <taxon>Thermodesulfobacteriota</taxon>
        <taxon>Desulfuromonadia</taxon>
        <taxon>Desulfuromonadales</taxon>
        <taxon>Trichloromonadaceae</taxon>
        <taxon>Trichloromonas</taxon>
    </lineage>
</organism>
<dbReference type="GO" id="GO:0009245">
    <property type="term" value="P:lipid A biosynthetic process"/>
    <property type="evidence" value="ECO:0007669"/>
    <property type="project" value="UniProtKB-UniRule"/>
</dbReference>
<dbReference type="Proteomes" id="UP000317155">
    <property type="component" value="Unassembled WGS sequence"/>
</dbReference>
<dbReference type="AlphaFoldDB" id="A0A550JHR2"/>
<dbReference type="EMBL" id="VJVV01000003">
    <property type="protein sequence ID" value="TRO82752.1"/>
    <property type="molecule type" value="Genomic_DNA"/>
</dbReference>
<evidence type="ECO:0000313" key="8">
    <source>
        <dbReference type="EMBL" id="TRO82752.1"/>
    </source>
</evidence>
<dbReference type="Pfam" id="PF00132">
    <property type="entry name" value="Hexapep"/>
    <property type="match status" value="2"/>
</dbReference>
<evidence type="ECO:0000313" key="9">
    <source>
        <dbReference type="Proteomes" id="UP000317155"/>
    </source>
</evidence>
<dbReference type="InterPro" id="IPR001451">
    <property type="entry name" value="Hexapep"/>
</dbReference>
<dbReference type="GO" id="GO:0016020">
    <property type="term" value="C:membrane"/>
    <property type="evidence" value="ECO:0007669"/>
    <property type="project" value="GOC"/>
</dbReference>
<dbReference type="RefSeq" id="WP_092057023.1">
    <property type="nucleotide sequence ID" value="NZ_FOJJ01000023.1"/>
</dbReference>
<evidence type="ECO:0000256" key="1">
    <source>
        <dbReference type="ARBA" id="ARBA00022516"/>
    </source>
</evidence>
<comment type="subunit">
    <text evidence="6">Homotrimer.</text>
</comment>
<dbReference type="GO" id="GO:0008780">
    <property type="term" value="F:acyl-[acyl-carrier-protein]-UDP-N-acetylglucosamine O-acyltransferase activity"/>
    <property type="evidence" value="ECO:0007669"/>
    <property type="project" value="UniProtKB-UniRule"/>
</dbReference>
<dbReference type="OrthoDB" id="9807278at2"/>
<keyword evidence="1 6" id="KW-0444">Lipid biosynthesis</keyword>
<dbReference type="Pfam" id="PF13720">
    <property type="entry name" value="Acetyltransf_11"/>
    <property type="match status" value="1"/>
</dbReference>
<protein>
    <recommendedName>
        <fullName evidence="6">Acyl-[acyl-carrier-protein]--UDP-N-acetylglucosamine O-acyltransferase</fullName>
        <shortName evidence="6">UDP-N-acetylglucosamine acyltransferase</shortName>
        <ecNumber evidence="6">2.3.1.129</ecNumber>
    </recommendedName>
</protein>
<accession>A0A550JHR2</accession>
<sequence>MIHSTAIVHPGARIAEGVGIGPYSVIGEHVVIGAGTVVGPHVVIEGFTEIGRDNHIFQFASVGAAPQDLKFRGGETRLRIGDRNTVREFVTLHCGTEDGGGETTIGNDNLFLAYSHVAHDCHVANRVILSNGATLAGHVRVDEFAILSGLCAVHQFTRIGCHVMVAGGSMVAQDVAPYTMVQGDRAKTVGLNLVGLKRRGFSEETLRVIKKAYRLVFRSGLKVEEALARIDAELENIPELEVFVEFIRQSERGVAR</sequence>
<dbReference type="InterPro" id="IPR037157">
    <property type="entry name" value="Acetyltransf_C_sf"/>
</dbReference>